<organism evidence="2 3">
    <name type="scientific">Eumeta variegata</name>
    <name type="common">Bagworm moth</name>
    <name type="synonym">Eumeta japonica</name>
    <dbReference type="NCBI Taxonomy" id="151549"/>
    <lineage>
        <taxon>Eukaryota</taxon>
        <taxon>Metazoa</taxon>
        <taxon>Ecdysozoa</taxon>
        <taxon>Arthropoda</taxon>
        <taxon>Hexapoda</taxon>
        <taxon>Insecta</taxon>
        <taxon>Pterygota</taxon>
        <taxon>Neoptera</taxon>
        <taxon>Endopterygota</taxon>
        <taxon>Lepidoptera</taxon>
        <taxon>Glossata</taxon>
        <taxon>Ditrysia</taxon>
        <taxon>Tineoidea</taxon>
        <taxon>Psychidae</taxon>
        <taxon>Oiketicinae</taxon>
        <taxon>Eumeta</taxon>
    </lineage>
</organism>
<sequence length="373" mass="42635">MEGGKRPAGENPKGRENATDFDFVAARQIPKPTNVLESTGHLVKGCLGGGILGIHEAYMKAGLWTSFVFTLIFGVYITYCVHERALRASESDAQRALRLENLRVNAAETRSFESSEQQKVRLETNRISTNQARSSETTEQRETRLQNVLISTARSRRTLHADFNLGAFHCDSNNDYSLHPSAVIRKMGKICTYCSALEFKNETPGMCCACGKVKLPELHLPPEPLLTLLSADDYAVVIRADKRPVGQHERQFNAPTKDEVAIVIVGEEFESRDIILHRRSGDVQQVYEPLRSYDGLQYPILFCREDGYHFNIKMRNPQTDEETNKKTSTMNYYSYRLMIRQDAENHLLKCRQLFHQYIVDMYAKIETERLPYI</sequence>
<feature type="compositionally biased region" description="Basic and acidic residues" evidence="1">
    <location>
        <begin position="113"/>
        <end position="124"/>
    </location>
</feature>
<dbReference type="STRING" id="151549.A0A4C1ZLZ9"/>
<name>A0A4C1ZLZ9_EUMVA</name>
<dbReference type="Proteomes" id="UP000299102">
    <property type="component" value="Unassembled WGS sequence"/>
</dbReference>
<dbReference type="PANTHER" id="PTHR45786">
    <property type="entry name" value="DNA BINDING PROTEIN-LIKE"/>
    <property type="match status" value="1"/>
</dbReference>
<dbReference type="OrthoDB" id="2417221at2759"/>
<reference evidence="2 3" key="1">
    <citation type="journal article" date="2019" name="Commun. Biol.">
        <title>The bagworm genome reveals a unique fibroin gene that provides high tensile strength.</title>
        <authorList>
            <person name="Kono N."/>
            <person name="Nakamura H."/>
            <person name="Ohtoshi R."/>
            <person name="Tomita M."/>
            <person name="Numata K."/>
            <person name="Arakawa K."/>
        </authorList>
    </citation>
    <scope>NUCLEOTIDE SEQUENCE [LARGE SCALE GENOMIC DNA]</scope>
</reference>
<protein>
    <submittedName>
        <fullName evidence="2">Uncharacterized protein</fullName>
    </submittedName>
</protein>
<accession>A0A4C1ZLZ9</accession>
<gene>
    <name evidence="2" type="ORF">EVAR_100700_1</name>
</gene>
<feature type="compositionally biased region" description="Polar residues" evidence="1">
    <location>
        <begin position="125"/>
        <end position="135"/>
    </location>
</feature>
<evidence type="ECO:0000313" key="3">
    <source>
        <dbReference type="Proteomes" id="UP000299102"/>
    </source>
</evidence>
<feature type="region of interest" description="Disordered" evidence="1">
    <location>
        <begin position="113"/>
        <end position="141"/>
    </location>
</feature>
<comment type="caution">
    <text evidence="2">The sequence shown here is derived from an EMBL/GenBank/DDBJ whole genome shotgun (WGS) entry which is preliminary data.</text>
</comment>
<evidence type="ECO:0000313" key="2">
    <source>
        <dbReference type="EMBL" id="GBP88778.1"/>
    </source>
</evidence>
<proteinExistence type="predicted"/>
<evidence type="ECO:0000256" key="1">
    <source>
        <dbReference type="SAM" id="MobiDB-lite"/>
    </source>
</evidence>
<dbReference type="EMBL" id="BGZK01001958">
    <property type="protein sequence ID" value="GBP88778.1"/>
    <property type="molecule type" value="Genomic_DNA"/>
</dbReference>
<dbReference type="AlphaFoldDB" id="A0A4C1ZLZ9"/>
<dbReference type="PANTHER" id="PTHR45786:SF74">
    <property type="entry name" value="ATP-DEPENDENT DNA HELICASE"/>
    <property type="match status" value="1"/>
</dbReference>
<keyword evidence="3" id="KW-1185">Reference proteome</keyword>